<dbReference type="PROSITE" id="PS00211">
    <property type="entry name" value="ABC_TRANSPORTER_1"/>
    <property type="match status" value="1"/>
</dbReference>
<comment type="subcellular location">
    <subcellularLocation>
        <location evidence="1">Cell inner membrane</location>
        <topology evidence="1">Peripheral membrane protein</topology>
    </subcellularLocation>
</comment>
<keyword evidence="5" id="KW-0547">Nucleotide-binding</keyword>
<dbReference type="InterPro" id="IPR027417">
    <property type="entry name" value="P-loop_NTPase"/>
</dbReference>
<dbReference type="InterPro" id="IPR017871">
    <property type="entry name" value="ABC_transporter-like_CS"/>
</dbReference>
<comment type="similarity">
    <text evidence="2">Belongs to the ABC transporter superfamily.</text>
</comment>
<organism evidence="9 10">
    <name type="scientific">Variovorax paradoxus</name>
    <dbReference type="NCBI Taxonomy" id="34073"/>
    <lineage>
        <taxon>Bacteria</taxon>
        <taxon>Pseudomonadati</taxon>
        <taxon>Pseudomonadota</taxon>
        <taxon>Betaproteobacteria</taxon>
        <taxon>Burkholderiales</taxon>
        <taxon>Comamonadaceae</taxon>
        <taxon>Variovorax</taxon>
    </lineage>
</organism>
<dbReference type="SMART" id="SM00382">
    <property type="entry name" value="AAA"/>
    <property type="match status" value="1"/>
</dbReference>
<keyword evidence="10" id="KW-1185">Reference proteome</keyword>
<keyword evidence="7" id="KW-0472">Membrane</keyword>
<dbReference type="InterPro" id="IPR013563">
    <property type="entry name" value="Oligopep_ABC_C"/>
</dbReference>
<protein>
    <submittedName>
        <fullName evidence="9">Oligopeptide transport ATP-binding protein OppD</fullName>
    </submittedName>
</protein>
<dbReference type="PROSITE" id="PS50893">
    <property type="entry name" value="ABC_TRANSPORTER_2"/>
    <property type="match status" value="1"/>
</dbReference>
<name>A0A0H2LZ06_VARPD</name>
<evidence type="ECO:0000256" key="5">
    <source>
        <dbReference type="ARBA" id="ARBA00022741"/>
    </source>
</evidence>
<evidence type="ECO:0000256" key="2">
    <source>
        <dbReference type="ARBA" id="ARBA00005417"/>
    </source>
</evidence>
<dbReference type="FunFam" id="3.40.50.300:FF:000016">
    <property type="entry name" value="Oligopeptide ABC transporter ATP-binding component"/>
    <property type="match status" value="1"/>
</dbReference>
<proteinExistence type="inferred from homology"/>
<dbReference type="GO" id="GO:0005524">
    <property type="term" value="F:ATP binding"/>
    <property type="evidence" value="ECO:0007669"/>
    <property type="project" value="UniProtKB-KW"/>
</dbReference>
<dbReference type="PATRIC" id="fig|34073.19.peg.3813"/>
<feature type="domain" description="ABC transporter" evidence="8">
    <location>
        <begin position="30"/>
        <end position="280"/>
    </location>
</feature>
<reference evidence="9 10" key="1">
    <citation type="submission" date="2015-03" db="EMBL/GenBank/DDBJ databases">
        <title>Genome sequence of Variovorax paradoxus TBEA6.</title>
        <authorList>
            <person name="Poehlein A."/>
            <person name="Schuldes J."/>
            <person name="Wuebbeler J.H."/>
            <person name="Hiessl S."/>
            <person name="Steinbuechel A."/>
            <person name="Daniel R."/>
        </authorList>
    </citation>
    <scope>NUCLEOTIDE SEQUENCE [LARGE SCALE GENOMIC DNA]</scope>
    <source>
        <strain evidence="9 10">TBEA6</strain>
    </source>
</reference>
<dbReference type="InterPro" id="IPR003593">
    <property type="entry name" value="AAA+_ATPase"/>
</dbReference>
<dbReference type="Proteomes" id="UP000035170">
    <property type="component" value="Unassembled WGS sequence"/>
</dbReference>
<dbReference type="Gene3D" id="3.40.50.300">
    <property type="entry name" value="P-loop containing nucleotide triphosphate hydrolases"/>
    <property type="match status" value="1"/>
</dbReference>
<evidence type="ECO:0000313" key="9">
    <source>
        <dbReference type="EMBL" id="KLN55036.1"/>
    </source>
</evidence>
<dbReference type="Pfam" id="PF00005">
    <property type="entry name" value="ABC_tran"/>
    <property type="match status" value="1"/>
</dbReference>
<comment type="caution">
    <text evidence="9">The sequence shown here is derived from an EMBL/GenBank/DDBJ whole genome shotgun (WGS) entry which is preliminary data.</text>
</comment>
<dbReference type="CDD" id="cd03257">
    <property type="entry name" value="ABC_NikE_OppD_transporters"/>
    <property type="match status" value="1"/>
</dbReference>
<evidence type="ECO:0000256" key="3">
    <source>
        <dbReference type="ARBA" id="ARBA00022448"/>
    </source>
</evidence>
<dbReference type="GO" id="GO:0015833">
    <property type="term" value="P:peptide transport"/>
    <property type="evidence" value="ECO:0007669"/>
    <property type="project" value="InterPro"/>
</dbReference>
<accession>A0A0H2LZ06</accession>
<keyword evidence="4" id="KW-1003">Cell membrane</keyword>
<sequence length="356" mass="39055">MRWTRAWHGNCERAMTSMSHIALAPGEPLLEVDNLRTHFHTLAGVVRSVDGVSYTVRAGRTLGVVGESGCGKSVTALSILRLVPTPPGRHMGAVRLRGTDLMQLSEREMRQIRGNRISMIFQEPMTSLNPVLTVGRQIAETVQLHQKASRADALQRAVEMLRVVQIPEPERRVNEYPHQLSGGMRQRVMIALALACNPEVLIADEPTTALDVTIQAQILDLIKRLQKELGMGVVMITHDLGVVAESCDRVVVMYAGRKVEEADVVDLFDRPLHPYTRALMASMPSMNTASTRLAEIPGLVPAAHELGRGCAFAARCSHARERCRAETPQLTLQGGDHVVACFAVEEQWANAAEVSA</sequence>
<dbReference type="PANTHER" id="PTHR43297">
    <property type="entry name" value="OLIGOPEPTIDE TRANSPORT ATP-BINDING PROTEIN APPD"/>
    <property type="match status" value="1"/>
</dbReference>
<dbReference type="InterPro" id="IPR050388">
    <property type="entry name" value="ABC_Ni/Peptide_Import"/>
</dbReference>
<dbReference type="EMBL" id="JZWI01000019">
    <property type="protein sequence ID" value="KLN55036.1"/>
    <property type="molecule type" value="Genomic_DNA"/>
</dbReference>
<evidence type="ECO:0000256" key="7">
    <source>
        <dbReference type="ARBA" id="ARBA00023136"/>
    </source>
</evidence>
<dbReference type="GO" id="GO:0016887">
    <property type="term" value="F:ATP hydrolysis activity"/>
    <property type="evidence" value="ECO:0007669"/>
    <property type="project" value="InterPro"/>
</dbReference>
<keyword evidence="3" id="KW-0813">Transport</keyword>
<gene>
    <name evidence="9" type="primary">oppD4</name>
    <name evidence="9" type="ORF">VPARA_37240</name>
</gene>
<evidence type="ECO:0000256" key="1">
    <source>
        <dbReference type="ARBA" id="ARBA00004417"/>
    </source>
</evidence>
<dbReference type="AlphaFoldDB" id="A0A0H2LZ06"/>
<dbReference type="SUPFAM" id="SSF52540">
    <property type="entry name" value="P-loop containing nucleoside triphosphate hydrolases"/>
    <property type="match status" value="1"/>
</dbReference>
<evidence type="ECO:0000256" key="6">
    <source>
        <dbReference type="ARBA" id="ARBA00022840"/>
    </source>
</evidence>
<dbReference type="Pfam" id="PF08352">
    <property type="entry name" value="oligo_HPY"/>
    <property type="match status" value="1"/>
</dbReference>
<evidence type="ECO:0000313" key="10">
    <source>
        <dbReference type="Proteomes" id="UP000035170"/>
    </source>
</evidence>
<dbReference type="GO" id="GO:0005886">
    <property type="term" value="C:plasma membrane"/>
    <property type="evidence" value="ECO:0007669"/>
    <property type="project" value="UniProtKB-SubCell"/>
</dbReference>
<dbReference type="PANTHER" id="PTHR43297:SF2">
    <property type="entry name" value="DIPEPTIDE TRANSPORT ATP-BINDING PROTEIN DPPD"/>
    <property type="match status" value="1"/>
</dbReference>
<dbReference type="NCBIfam" id="TIGR01727">
    <property type="entry name" value="oligo_HPY"/>
    <property type="match status" value="1"/>
</dbReference>
<dbReference type="InterPro" id="IPR003439">
    <property type="entry name" value="ABC_transporter-like_ATP-bd"/>
</dbReference>
<keyword evidence="6 9" id="KW-0067">ATP-binding</keyword>
<evidence type="ECO:0000256" key="4">
    <source>
        <dbReference type="ARBA" id="ARBA00022475"/>
    </source>
</evidence>
<dbReference type="GO" id="GO:0055085">
    <property type="term" value="P:transmembrane transport"/>
    <property type="evidence" value="ECO:0007669"/>
    <property type="project" value="UniProtKB-ARBA"/>
</dbReference>
<evidence type="ECO:0000259" key="8">
    <source>
        <dbReference type="PROSITE" id="PS50893"/>
    </source>
</evidence>